<proteinExistence type="predicted"/>
<sequence>MGLDTHSQVQVARGGVTTAPAALARQPDALPVGDARRHVDLVPPRLPVGTGERDGATAASVRLLDGERQFGLLVRSGDAAPGGAGSEHGAEQVLDVDALRSEVVAEAGGVPDTRTAPACGPPTAEAAARSGRDPFVEVLGILRKSSPKRS</sequence>
<accession>A0A4D4MKE5</accession>
<name>A0A4D4MKE5_STRAX</name>
<evidence type="ECO:0000313" key="2">
    <source>
        <dbReference type="EMBL" id="GDY72164.1"/>
    </source>
</evidence>
<gene>
    <name evidence="2" type="ORF">SAV31267_016490</name>
</gene>
<evidence type="ECO:0000313" key="3">
    <source>
        <dbReference type="Proteomes" id="UP000299211"/>
    </source>
</evidence>
<dbReference type="EMBL" id="BJHY01000001">
    <property type="protein sequence ID" value="GDY72164.1"/>
    <property type="molecule type" value="Genomic_DNA"/>
</dbReference>
<protein>
    <submittedName>
        <fullName evidence="2">Uncharacterized protein</fullName>
    </submittedName>
</protein>
<feature type="region of interest" description="Disordered" evidence="1">
    <location>
        <begin position="109"/>
        <end position="131"/>
    </location>
</feature>
<organism evidence="2 3">
    <name type="scientific">Streptomyces avermitilis</name>
    <dbReference type="NCBI Taxonomy" id="33903"/>
    <lineage>
        <taxon>Bacteria</taxon>
        <taxon>Bacillati</taxon>
        <taxon>Actinomycetota</taxon>
        <taxon>Actinomycetes</taxon>
        <taxon>Kitasatosporales</taxon>
        <taxon>Streptomycetaceae</taxon>
        <taxon>Streptomyces</taxon>
    </lineage>
</organism>
<evidence type="ECO:0000256" key="1">
    <source>
        <dbReference type="SAM" id="MobiDB-lite"/>
    </source>
</evidence>
<comment type="caution">
    <text evidence="2">The sequence shown here is derived from an EMBL/GenBank/DDBJ whole genome shotgun (WGS) entry which is preliminary data.</text>
</comment>
<reference evidence="2 3" key="1">
    <citation type="submission" date="2019-04" db="EMBL/GenBank/DDBJ databases">
        <title>Draft genome sequences of Streptomyces avermitilis ATCC 31267.</title>
        <authorList>
            <person name="Komaki H."/>
            <person name="Tamura T."/>
            <person name="Hosoyama A."/>
        </authorList>
    </citation>
    <scope>NUCLEOTIDE SEQUENCE [LARGE SCALE GENOMIC DNA]</scope>
    <source>
        <strain evidence="2 3">ATCC 31267</strain>
    </source>
</reference>
<dbReference type="Proteomes" id="UP000299211">
    <property type="component" value="Unassembled WGS sequence"/>
</dbReference>
<dbReference type="AlphaFoldDB" id="A0A4D4MKE5"/>